<dbReference type="SUPFAM" id="SSF103378">
    <property type="entry name" value="2-methylcitrate dehydratase PrpD"/>
    <property type="match status" value="1"/>
</dbReference>
<reference evidence="4 5" key="1">
    <citation type="submission" date="2018-08" db="EMBL/GenBank/DDBJ databases">
        <title>A genome reference for cultivated species of the human gut microbiota.</title>
        <authorList>
            <person name="Zou Y."/>
            <person name="Xue W."/>
            <person name="Luo G."/>
        </authorList>
    </citation>
    <scope>NUCLEOTIDE SEQUENCE [LARGE SCALE GENOMIC DNA]</scope>
    <source>
        <strain evidence="4 5">AF04-15</strain>
    </source>
</reference>
<evidence type="ECO:0000313" key="4">
    <source>
        <dbReference type="EMBL" id="RGX30490.1"/>
    </source>
</evidence>
<dbReference type="Gene3D" id="3.30.1330.120">
    <property type="entry name" value="2-methylcitrate dehydratase PrpD"/>
    <property type="match status" value="1"/>
</dbReference>
<organism evidence="4 5">
    <name type="scientific">Enterocloster asparagiformis</name>
    <dbReference type="NCBI Taxonomy" id="333367"/>
    <lineage>
        <taxon>Bacteria</taxon>
        <taxon>Bacillati</taxon>
        <taxon>Bacillota</taxon>
        <taxon>Clostridia</taxon>
        <taxon>Lachnospirales</taxon>
        <taxon>Lachnospiraceae</taxon>
        <taxon>Enterocloster</taxon>
    </lineage>
</organism>
<dbReference type="RefSeq" id="WP_007706278.1">
    <property type="nucleotide sequence ID" value="NZ_JAWRJJ010000437.1"/>
</dbReference>
<comment type="caution">
    <text evidence="4">The sequence shown here is derived from an EMBL/GenBank/DDBJ whole genome shotgun (WGS) entry which is preliminary data.</text>
</comment>
<feature type="domain" description="MmgE/PrpD C-terminal" evidence="3">
    <location>
        <begin position="272"/>
        <end position="434"/>
    </location>
</feature>
<dbReference type="PANTHER" id="PTHR16943:SF8">
    <property type="entry name" value="2-METHYLCITRATE DEHYDRATASE"/>
    <property type="match status" value="1"/>
</dbReference>
<evidence type="ECO:0000259" key="3">
    <source>
        <dbReference type="Pfam" id="PF19305"/>
    </source>
</evidence>
<dbReference type="Pfam" id="PF03972">
    <property type="entry name" value="MmgE_PrpD_N"/>
    <property type="match status" value="1"/>
</dbReference>
<dbReference type="InterPro" id="IPR036148">
    <property type="entry name" value="MmgE/PrpD_sf"/>
</dbReference>
<name>A0A413FHL2_9FIRM</name>
<dbReference type="InterPro" id="IPR042188">
    <property type="entry name" value="MmgE/PrpD_sf_2"/>
</dbReference>
<dbReference type="InterPro" id="IPR045336">
    <property type="entry name" value="MmgE_PrpD_N"/>
</dbReference>
<feature type="domain" description="MmgE/PrpD N-terminal" evidence="2">
    <location>
        <begin position="5"/>
        <end position="251"/>
    </location>
</feature>
<comment type="similarity">
    <text evidence="1">Belongs to the PrpD family.</text>
</comment>
<dbReference type="InterPro" id="IPR005656">
    <property type="entry name" value="MmgE_PrpD"/>
</dbReference>
<dbReference type="EMBL" id="QSBM01000005">
    <property type="protein sequence ID" value="RGX30490.1"/>
    <property type="molecule type" value="Genomic_DNA"/>
</dbReference>
<protein>
    <submittedName>
        <fullName evidence="4">MmgE/PrpD family protein</fullName>
    </submittedName>
</protein>
<evidence type="ECO:0000259" key="2">
    <source>
        <dbReference type="Pfam" id="PF03972"/>
    </source>
</evidence>
<proteinExistence type="inferred from homology"/>
<dbReference type="InterPro" id="IPR042183">
    <property type="entry name" value="MmgE/PrpD_sf_1"/>
</dbReference>
<evidence type="ECO:0000313" key="5">
    <source>
        <dbReference type="Proteomes" id="UP000283880"/>
    </source>
</evidence>
<accession>A0A413FHL2</accession>
<dbReference type="Proteomes" id="UP000283880">
    <property type="component" value="Unassembled WGS sequence"/>
</dbReference>
<dbReference type="Gene3D" id="1.10.4100.10">
    <property type="entry name" value="2-methylcitrate dehydratase PrpD"/>
    <property type="match status" value="1"/>
</dbReference>
<dbReference type="PANTHER" id="PTHR16943">
    <property type="entry name" value="2-METHYLCITRATE DEHYDRATASE-RELATED"/>
    <property type="match status" value="1"/>
</dbReference>
<sequence length="450" mass="48385">MTELRQLAGFAVNFRLEQAPEEVVRAAKYCVLDSIGSALGAVRYEEIPELCRELRQWCAAPAGRTASVWGQGFSLDVFQALLLNGMMGHALELDDVHTGSKSHVGAVVVETAWTLAEAMGESGRRLLEAVITGYEVMARVGMAMDVVSNRKRGWHGTGIIGTFGAAAAAGHLLGLDEDQMVSALGMAGTQSSGLWAFLEEGATCKKLHPARAAVNGLTAAVLAKGGMTGPERILDAGDGGLYRAVADSFNMETLVKGLGTGYEILKIDKKPYPCCRTTHHAIDGALMLREKADLEQVERILVETYEVGVLQCGSQGYPSSAVEAKFSIPYTVAAALVRGNVSLAEFAPEVIGDPLIKSLANRVQVTADPLFTSRYPDRWGCRLRLIYKDASELAVQVDDMSGSVAKPLTEEQEKRKFEGVAGEGIGAENARKLLRTIMEIEKLDVLKQLL</sequence>
<gene>
    <name evidence="4" type="ORF">DWV29_08650</name>
</gene>
<dbReference type="Pfam" id="PF19305">
    <property type="entry name" value="MmgE_PrpD_C"/>
    <property type="match status" value="1"/>
</dbReference>
<evidence type="ECO:0000256" key="1">
    <source>
        <dbReference type="ARBA" id="ARBA00006174"/>
    </source>
</evidence>
<dbReference type="InterPro" id="IPR045337">
    <property type="entry name" value="MmgE_PrpD_C"/>
</dbReference>
<dbReference type="OrthoDB" id="9791416at2"/>
<dbReference type="GO" id="GO:0016829">
    <property type="term" value="F:lyase activity"/>
    <property type="evidence" value="ECO:0007669"/>
    <property type="project" value="InterPro"/>
</dbReference>
<dbReference type="AlphaFoldDB" id="A0A413FHL2"/>